<keyword evidence="2" id="KW-1185">Reference proteome</keyword>
<evidence type="ECO:0000313" key="2">
    <source>
        <dbReference type="Proteomes" id="UP000243459"/>
    </source>
</evidence>
<reference evidence="2" key="1">
    <citation type="journal article" date="2017" name="Nat. Commun.">
        <title>The asparagus genome sheds light on the origin and evolution of a young Y chromosome.</title>
        <authorList>
            <person name="Harkess A."/>
            <person name="Zhou J."/>
            <person name="Xu C."/>
            <person name="Bowers J.E."/>
            <person name="Van der Hulst R."/>
            <person name="Ayyampalayam S."/>
            <person name="Mercati F."/>
            <person name="Riccardi P."/>
            <person name="McKain M.R."/>
            <person name="Kakrana A."/>
            <person name="Tang H."/>
            <person name="Ray J."/>
            <person name="Groenendijk J."/>
            <person name="Arikit S."/>
            <person name="Mathioni S.M."/>
            <person name="Nakano M."/>
            <person name="Shan H."/>
            <person name="Telgmann-Rauber A."/>
            <person name="Kanno A."/>
            <person name="Yue Z."/>
            <person name="Chen H."/>
            <person name="Li W."/>
            <person name="Chen Y."/>
            <person name="Xu X."/>
            <person name="Zhang Y."/>
            <person name="Luo S."/>
            <person name="Chen H."/>
            <person name="Gao J."/>
            <person name="Mao Z."/>
            <person name="Pires J.C."/>
            <person name="Luo M."/>
            <person name="Kudrna D."/>
            <person name="Wing R.A."/>
            <person name="Meyers B.C."/>
            <person name="Yi K."/>
            <person name="Kong H."/>
            <person name="Lavrijsen P."/>
            <person name="Sunseri F."/>
            <person name="Falavigna A."/>
            <person name="Ye Y."/>
            <person name="Leebens-Mack J.H."/>
            <person name="Chen G."/>
        </authorList>
    </citation>
    <scope>NUCLEOTIDE SEQUENCE [LARGE SCALE GENOMIC DNA]</scope>
    <source>
        <strain evidence="2">cv. DH0086</strain>
    </source>
</reference>
<organism evidence="1 2">
    <name type="scientific">Asparagus officinalis</name>
    <name type="common">Garden asparagus</name>
    <dbReference type="NCBI Taxonomy" id="4686"/>
    <lineage>
        <taxon>Eukaryota</taxon>
        <taxon>Viridiplantae</taxon>
        <taxon>Streptophyta</taxon>
        <taxon>Embryophyta</taxon>
        <taxon>Tracheophyta</taxon>
        <taxon>Spermatophyta</taxon>
        <taxon>Magnoliopsida</taxon>
        <taxon>Liliopsida</taxon>
        <taxon>Asparagales</taxon>
        <taxon>Asparagaceae</taxon>
        <taxon>Asparagoideae</taxon>
        <taxon>Asparagus</taxon>
    </lineage>
</organism>
<protein>
    <submittedName>
        <fullName evidence="1">Uncharacterized protein</fullName>
    </submittedName>
</protein>
<dbReference type="EMBL" id="CM007383">
    <property type="protein sequence ID" value="ONK76481.1"/>
    <property type="molecule type" value="Genomic_DNA"/>
</dbReference>
<gene>
    <name evidence="1" type="ORF">A4U43_C03F28510</name>
</gene>
<evidence type="ECO:0000313" key="1">
    <source>
        <dbReference type="EMBL" id="ONK76481.1"/>
    </source>
</evidence>
<name>A0A5P1FIL6_ASPOF</name>
<sequence length="71" mass="7741">MGSISAHALQEEEELSEERIFVALGRMGSRGCPFWVSDNLNALKYIKMVGGGSALSEEDEDEYASGVLDED</sequence>
<dbReference type="Proteomes" id="UP000243459">
    <property type="component" value="Chromosome 3"/>
</dbReference>
<accession>A0A5P1FIL6</accession>
<dbReference type="Gramene" id="ONK76481">
    <property type="protein sequence ID" value="ONK76481"/>
    <property type="gene ID" value="A4U43_C03F28510"/>
</dbReference>
<dbReference type="AlphaFoldDB" id="A0A5P1FIL6"/>
<proteinExistence type="predicted"/>